<accession>A0A8S2Y3U9</accession>
<evidence type="ECO:0000313" key="1">
    <source>
        <dbReference type="EMBL" id="CAF4532335.1"/>
    </source>
</evidence>
<organism evidence="1 3">
    <name type="scientific">Rotaria magnacalcarata</name>
    <dbReference type="NCBI Taxonomy" id="392030"/>
    <lineage>
        <taxon>Eukaryota</taxon>
        <taxon>Metazoa</taxon>
        <taxon>Spiralia</taxon>
        <taxon>Gnathifera</taxon>
        <taxon>Rotifera</taxon>
        <taxon>Eurotatoria</taxon>
        <taxon>Bdelloidea</taxon>
        <taxon>Philodinida</taxon>
        <taxon>Philodinidae</taxon>
        <taxon>Rotaria</taxon>
    </lineage>
</organism>
<reference evidence="1" key="1">
    <citation type="submission" date="2021-02" db="EMBL/GenBank/DDBJ databases">
        <authorList>
            <person name="Nowell W R."/>
        </authorList>
    </citation>
    <scope>NUCLEOTIDE SEQUENCE</scope>
</reference>
<evidence type="ECO:0000313" key="3">
    <source>
        <dbReference type="Proteomes" id="UP000676336"/>
    </source>
</evidence>
<dbReference type="Proteomes" id="UP000676336">
    <property type="component" value="Unassembled WGS sequence"/>
</dbReference>
<evidence type="ECO:0000313" key="2">
    <source>
        <dbReference type="EMBL" id="CAF4743142.1"/>
    </source>
</evidence>
<dbReference type="EMBL" id="CAJOBI010135364">
    <property type="protein sequence ID" value="CAF4743142.1"/>
    <property type="molecule type" value="Genomic_DNA"/>
</dbReference>
<gene>
    <name evidence="1" type="ORF">SMN809_LOCUS36291</name>
    <name evidence="2" type="ORF">SMN809_LOCUS44807</name>
</gene>
<comment type="caution">
    <text evidence="1">The sequence shown here is derived from an EMBL/GenBank/DDBJ whole genome shotgun (WGS) entry which is preliminary data.</text>
</comment>
<proteinExistence type="predicted"/>
<protein>
    <submittedName>
        <fullName evidence="1">Uncharacterized protein</fullName>
    </submittedName>
</protein>
<dbReference type="AlphaFoldDB" id="A0A8S2Y3U9"/>
<feature type="non-terminal residue" evidence="1">
    <location>
        <position position="1"/>
    </location>
</feature>
<sequence>MSFQWFVQNLVFYGVSQNT</sequence>
<name>A0A8S2Y3U9_9BILA</name>
<dbReference type="EMBL" id="CAJOBI010088934">
    <property type="protein sequence ID" value="CAF4532335.1"/>
    <property type="molecule type" value="Genomic_DNA"/>
</dbReference>